<proteinExistence type="predicted"/>
<name>A0ABP1R1J4_9HEXA</name>
<feature type="transmembrane region" description="Helical" evidence="1">
    <location>
        <begin position="134"/>
        <end position="163"/>
    </location>
</feature>
<keyword evidence="1" id="KW-1133">Transmembrane helix</keyword>
<keyword evidence="3" id="KW-1185">Reference proteome</keyword>
<sequence length="181" mass="20807">MGASQFRGVFIFGLDKQQCRLTFSWFSFPTFAASLRLVILIATLAYHQAYKEVVYNLIDSKTLLDSVLEASEGILMSTVLVSDVLGMFLMWKGRKDLELFINQFNETLILFADEVKNRNWMTGWFHEVSKKARWLVTSISTTSFILTLVGIHWSLFSILLFILGKGEAAFFDWTYPIFGLF</sequence>
<evidence type="ECO:0000256" key="1">
    <source>
        <dbReference type="SAM" id="Phobius"/>
    </source>
</evidence>
<comment type="caution">
    <text evidence="2">The sequence shown here is derived from an EMBL/GenBank/DDBJ whole genome shotgun (WGS) entry which is preliminary data.</text>
</comment>
<keyword evidence="1" id="KW-0812">Transmembrane</keyword>
<accession>A0ABP1R1J4</accession>
<evidence type="ECO:0000313" key="2">
    <source>
        <dbReference type="EMBL" id="CAL8117309.1"/>
    </source>
</evidence>
<feature type="transmembrane region" description="Helical" evidence="1">
    <location>
        <begin position="73"/>
        <end position="91"/>
    </location>
</feature>
<gene>
    <name evidence="2" type="ORF">ODALV1_LOCUS17630</name>
</gene>
<keyword evidence="1" id="KW-0472">Membrane</keyword>
<feature type="transmembrane region" description="Helical" evidence="1">
    <location>
        <begin position="21"/>
        <end position="46"/>
    </location>
</feature>
<dbReference type="EMBL" id="CAXLJM020000054">
    <property type="protein sequence ID" value="CAL8117309.1"/>
    <property type="molecule type" value="Genomic_DNA"/>
</dbReference>
<reference evidence="2 3" key="1">
    <citation type="submission" date="2024-08" db="EMBL/GenBank/DDBJ databases">
        <authorList>
            <person name="Cucini C."/>
            <person name="Frati F."/>
        </authorList>
    </citation>
    <scope>NUCLEOTIDE SEQUENCE [LARGE SCALE GENOMIC DNA]</scope>
</reference>
<evidence type="ECO:0000313" key="3">
    <source>
        <dbReference type="Proteomes" id="UP001642540"/>
    </source>
</evidence>
<organism evidence="2 3">
    <name type="scientific">Orchesella dallaii</name>
    <dbReference type="NCBI Taxonomy" id="48710"/>
    <lineage>
        <taxon>Eukaryota</taxon>
        <taxon>Metazoa</taxon>
        <taxon>Ecdysozoa</taxon>
        <taxon>Arthropoda</taxon>
        <taxon>Hexapoda</taxon>
        <taxon>Collembola</taxon>
        <taxon>Entomobryomorpha</taxon>
        <taxon>Entomobryoidea</taxon>
        <taxon>Orchesellidae</taxon>
        <taxon>Orchesellinae</taxon>
        <taxon>Orchesella</taxon>
    </lineage>
</organism>
<dbReference type="Proteomes" id="UP001642540">
    <property type="component" value="Unassembled WGS sequence"/>
</dbReference>
<protein>
    <submittedName>
        <fullName evidence="2">Uncharacterized protein</fullName>
    </submittedName>
</protein>